<dbReference type="InterPro" id="IPR056609">
    <property type="entry name" value="Elapor1-like_3rd"/>
</dbReference>
<dbReference type="InterPro" id="IPR039181">
    <property type="entry name" value="Elapor1/2"/>
</dbReference>
<evidence type="ECO:0000313" key="6">
    <source>
        <dbReference type="EMBL" id="EPB69711.1"/>
    </source>
</evidence>
<feature type="domain" description="Elapor1/2 mannose 6-phosphate receptor homology" evidence="4">
    <location>
        <begin position="707"/>
        <end position="901"/>
    </location>
</feature>
<keyword evidence="2" id="KW-0472">Membrane</keyword>
<feature type="domain" description="Elapor1-like galactose binding" evidence="3">
    <location>
        <begin position="133"/>
        <end position="300"/>
    </location>
</feature>
<evidence type="ECO:0000259" key="3">
    <source>
        <dbReference type="Pfam" id="PF23032"/>
    </source>
</evidence>
<evidence type="ECO:0000313" key="7">
    <source>
        <dbReference type="Proteomes" id="UP000054495"/>
    </source>
</evidence>
<keyword evidence="2" id="KW-0812">Transmembrane</keyword>
<dbReference type="EMBL" id="KE125261">
    <property type="protein sequence ID" value="EPB69711.1"/>
    <property type="molecule type" value="Genomic_DNA"/>
</dbReference>
<reference evidence="6 7" key="1">
    <citation type="submission" date="2013-05" db="EMBL/GenBank/DDBJ databases">
        <title>Draft genome of the parasitic nematode Anyclostoma ceylanicum.</title>
        <authorList>
            <person name="Mitreva M."/>
        </authorList>
    </citation>
    <scope>NUCLEOTIDE SEQUENCE [LARGE SCALE GENOMIC DNA]</scope>
</reference>
<name>A0A0D6LIC8_9BILA</name>
<sequence>MEKAEDDGSGGQTRGDACLPKSGKPMGRPADQIEKRKKKDNGLCLRSLLLWLAPLGSCRHCDSSDYDFEYTECAADGSRWRVAIPHKSGACEGLPEPTRGLNCSFSCSSGNYLDIMTQSCRPCAPGQYSLGGGSRFEEFYTLPPGFSVENFDPSSMSFDDTTPSRAEPCPPETGWIVRDAELLYIPSPCISRLSFSAKLVRPGFVEFSYRMPKNNKALSLHVDVRNQQCQSYREAMQSMLTKYGSGGRSHKEESNGDWQKRTVDLRTGANVVSWTVTNSAGAKVSTEPIRIYRIDVLGLAFTRECSLCPPGTFSKGGAAECTPCAPGYFAPKGAETCGRCPQTQYSGPKAERCSERPACRPSDFYPVTEPCTNGTTRTTYKKVQPAVCREDLPGAATLPSPSATRTCPPCNPGMAKDAKGVCVFCPAEHFSQGDACVRCPVETVPNYGYEYVQWDTLPPNIVTRCEYISEDVSTACNIGEAWLASGTALVSAPSLQKGIALEMELTIAEGFSNPMAPRDQPASPQAPVAHFSIVFETNCADSSCVLYMIESPMERSKSSQYRFLAAFNGSQPRRVWSHSILKRNSARFMVAFLRSGSTSGDDSVIDQARILSMNVTNVGTKGGIQGGGASRCLPCPTGQFGKCIPCPPGHFMTPGTHECVLCPPNTIANASSDRVGIGSCVVCGENLHSLDGVACRSEGLLSVIRDNRSLNYDLSSWVKKTWTTTAVKVFAREGASYYHSFNFSLFGEKVQCKEVYDSSDAFSLNDQSRETVAGAACRLTVLPDIGSNHTKLAFVSPLLLANRLEEISLRRNRDGWKLTDQLLEYEGVEEASRPIDVHFWFDSVGVPSEACPRGNALVITARCTPSKKQPEIRLPHTCPDGTCDGCLFHAIAESVQACPVCGIGDYDMIRGECVDGQQTIHYIPDKHCVLTGKEAQSRKEACSVLSQKERMFLGFGVTMFVILCIALIIICQRNRRLEYKYTRLVESRNGELPTAETCGLEDDEDDEAADRVIFAKGKRKIFGGRDTEAFVPLENED</sequence>
<keyword evidence="2" id="KW-1133">Transmembrane helix</keyword>
<gene>
    <name evidence="6" type="ORF">ANCCEY_11195</name>
</gene>
<organism evidence="6 7">
    <name type="scientific">Ancylostoma ceylanicum</name>
    <dbReference type="NCBI Taxonomy" id="53326"/>
    <lineage>
        <taxon>Eukaryota</taxon>
        <taxon>Metazoa</taxon>
        <taxon>Ecdysozoa</taxon>
        <taxon>Nematoda</taxon>
        <taxon>Chromadorea</taxon>
        <taxon>Rhabditida</taxon>
        <taxon>Rhabditina</taxon>
        <taxon>Rhabditomorpha</taxon>
        <taxon>Strongyloidea</taxon>
        <taxon>Ancylostomatidae</taxon>
        <taxon>Ancylostomatinae</taxon>
        <taxon>Ancylostoma</taxon>
    </lineage>
</organism>
<dbReference type="Pfam" id="PF23032">
    <property type="entry name" value="GBD_ELAPOR1-like_3rd"/>
    <property type="match status" value="1"/>
</dbReference>
<dbReference type="GO" id="GO:0016020">
    <property type="term" value="C:membrane"/>
    <property type="evidence" value="ECO:0007669"/>
    <property type="project" value="TreeGrafter"/>
</dbReference>
<dbReference type="PANTHER" id="PTHR22727:SF15">
    <property type="entry name" value="MRH DOMAIN-CONTAINING PROTEIN"/>
    <property type="match status" value="1"/>
</dbReference>
<dbReference type="PANTHER" id="PTHR22727">
    <property type="entry name" value="PROTEIN CBG13728"/>
    <property type="match status" value="1"/>
</dbReference>
<feature type="domain" description="Elapor1/2 TNF receptor-like" evidence="5">
    <location>
        <begin position="409"/>
        <end position="448"/>
    </location>
</feature>
<accession>A0A0D6LIC8</accession>
<evidence type="ECO:0000256" key="2">
    <source>
        <dbReference type="SAM" id="Phobius"/>
    </source>
</evidence>
<dbReference type="InterPro" id="IPR056607">
    <property type="entry name" value="Elapor1/2_MRH"/>
</dbReference>
<evidence type="ECO:0000259" key="5">
    <source>
        <dbReference type="Pfam" id="PF23091"/>
    </source>
</evidence>
<dbReference type="Pfam" id="PF23087">
    <property type="entry name" value="MRH_ELAPOR1_9th"/>
    <property type="match status" value="1"/>
</dbReference>
<evidence type="ECO:0000256" key="1">
    <source>
        <dbReference type="SAM" id="MobiDB-lite"/>
    </source>
</evidence>
<feature type="transmembrane region" description="Helical" evidence="2">
    <location>
        <begin position="951"/>
        <end position="971"/>
    </location>
</feature>
<keyword evidence="7" id="KW-1185">Reference proteome</keyword>
<dbReference type="SMART" id="SM01411">
    <property type="entry name" value="Ephrin_rec_like"/>
    <property type="match status" value="3"/>
</dbReference>
<proteinExistence type="predicted"/>
<protein>
    <recommendedName>
        <fullName evidence="8">Tyrosine-protein kinase ephrin type A/B receptor-like domain-containing protein</fullName>
    </recommendedName>
</protein>
<feature type="region of interest" description="Disordered" evidence="1">
    <location>
        <begin position="1"/>
        <end position="33"/>
    </location>
</feature>
<dbReference type="InterPro" id="IPR056610">
    <property type="entry name" value="Elapor1/2_TNFR-like"/>
</dbReference>
<dbReference type="AlphaFoldDB" id="A0A0D6LIC8"/>
<evidence type="ECO:0000259" key="4">
    <source>
        <dbReference type="Pfam" id="PF23087"/>
    </source>
</evidence>
<dbReference type="SUPFAM" id="SSF57184">
    <property type="entry name" value="Growth factor receptor domain"/>
    <property type="match status" value="2"/>
</dbReference>
<dbReference type="Proteomes" id="UP000054495">
    <property type="component" value="Unassembled WGS sequence"/>
</dbReference>
<evidence type="ECO:0008006" key="8">
    <source>
        <dbReference type="Google" id="ProtNLM"/>
    </source>
</evidence>
<dbReference type="Pfam" id="PF23091">
    <property type="entry name" value="TNFR_ELAPOR1_6th"/>
    <property type="match status" value="1"/>
</dbReference>
<dbReference type="InterPro" id="IPR009030">
    <property type="entry name" value="Growth_fac_rcpt_cys_sf"/>
</dbReference>